<dbReference type="GO" id="GO:0016616">
    <property type="term" value="F:oxidoreductase activity, acting on the CH-OH group of donors, NAD or NADP as acceptor"/>
    <property type="evidence" value="ECO:0007669"/>
    <property type="project" value="TreeGrafter"/>
</dbReference>
<dbReference type="Gene3D" id="3.40.50.720">
    <property type="entry name" value="NAD(P)-binding Rossmann-like Domain"/>
    <property type="match status" value="1"/>
</dbReference>
<keyword evidence="3" id="KW-0472">Membrane</keyword>
<dbReference type="PANTHER" id="PTHR24322">
    <property type="entry name" value="PKSB"/>
    <property type="match status" value="1"/>
</dbReference>
<dbReference type="OrthoDB" id="5840532at2759"/>
<dbReference type="STRING" id="1447883.A0A2B7XQI5"/>
<feature type="transmembrane region" description="Helical" evidence="3">
    <location>
        <begin position="40"/>
        <end position="62"/>
    </location>
</feature>
<dbReference type="InterPro" id="IPR036291">
    <property type="entry name" value="NAD(P)-bd_dom_sf"/>
</dbReference>
<dbReference type="PRINTS" id="PR00081">
    <property type="entry name" value="GDHRDH"/>
</dbReference>
<comment type="similarity">
    <text evidence="1">Belongs to the short-chain dehydrogenases/reductases (SDR) family.</text>
</comment>
<evidence type="ECO:0000313" key="4">
    <source>
        <dbReference type="EMBL" id="PGH10902.1"/>
    </source>
</evidence>
<comment type="caution">
    <text evidence="4">The sequence shown here is derived from an EMBL/GenBank/DDBJ whole genome shotgun (WGS) entry which is preliminary data.</text>
</comment>
<dbReference type="AlphaFoldDB" id="A0A2B7XQI5"/>
<reference evidence="4 5" key="1">
    <citation type="submission" date="2017-10" db="EMBL/GenBank/DDBJ databases">
        <title>Comparative genomics in systemic dimorphic fungi from Ajellomycetaceae.</title>
        <authorList>
            <person name="Munoz J.F."/>
            <person name="Mcewen J.G."/>
            <person name="Clay O.K."/>
            <person name="Cuomo C.A."/>
        </authorList>
    </citation>
    <scope>NUCLEOTIDE SEQUENCE [LARGE SCALE GENOMIC DNA]</scope>
    <source>
        <strain evidence="4 5">UAMH7299</strain>
    </source>
</reference>
<accession>A0A2B7XQI5</accession>
<organism evidence="4 5">
    <name type="scientific">Polytolypa hystricis (strain UAMH7299)</name>
    <dbReference type="NCBI Taxonomy" id="1447883"/>
    <lineage>
        <taxon>Eukaryota</taxon>
        <taxon>Fungi</taxon>
        <taxon>Dikarya</taxon>
        <taxon>Ascomycota</taxon>
        <taxon>Pezizomycotina</taxon>
        <taxon>Eurotiomycetes</taxon>
        <taxon>Eurotiomycetidae</taxon>
        <taxon>Onygenales</taxon>
        <taxon>Onygenales incertae sedis</taxon>
        <taxon>Polytolypa</taxon>
    </lineage>
</organism>
<gene>
    <name evidence="4" type="ORF">AJ80_07345</name>
</gene>
<dbReference type="Proteomes" id="UP000224634">
    <property type="component" value="Unassembled WGS sequence"/>
</dbReference>
<keyword evidence="3" id="KW-0812">Transmembrane</keyword>
<evidence type="ECO:0000256" key="2">
    <source>
        <dbReference type="ARBA" id="ARBA00023002"/>
    </source>
</evidence>
<dbReference type="EMBL" id="PDNA01000140">
    <property type="protein sequence ID" value="PGH10902.1"/>
    <property type="molecule type" value="Genomic_DNA"/>
</dbReference>
<sequence length="398" mass="42429">MSPPHGFPNPPRPMVDSSTSSSSSSSSFSWSWTNAVTLDLFLTVLHKTFLHPFIAWLIPLCLRAQATPYSHPSFISTTIYAILLTTVVGLGMINRLLAHGKPRVVELEDEVVLVTGGGSGLGWLVAQIYAMRGVSVAVLDVRGKGGKGEEELGDLSSLVYYTCDVGVREQVEEVKRKIEKDLGKPTILINCVAAPINGLPLVSLSAKSVANTIQSNLLSYFHTLQVFLPDILASETGGTIVTVSSVLSYLTAAGLSDYAATKAGVTAAHKTLEAELRVSGDDERVKMLLVETGQMSTPLFQEVETPNRFFAPVLEPVQVANEIVSMIDSGKGGTIRLPAFASLVGWYGVLPASIQRLARFVSGIDSAVGKGSFSAVSEKISSSSSRRGSESDVELIDV</sequence>
<evidence type="ECO:0000313" key="5">
    <source>
        <dbReference type="Proteomes" id="UP000224634"/>
    </source>
</evidence>
<keyword evidence="5" id="KW-1185">Reference proteome</keyword>
<dbReference type="PANTHER" id="PTHR24322:SF736">
    <property type="entry name" value="RETINOL DEHYDROGENASE 10"/>
    <property type="match status" value="1"/>
</dbReference>
<dbReference type="InterPro" id="IPR002347">
    <property type="entry name" value="SDR_fam"/>
</dbReference>
<keyword evidence="3" id="KW-1133">Transmembrane helix</keyword>
<dbReference type="SUPFAM" id="SSF51735">
    <property type="entry name" value="NAD(P)-binding Rossmann-fold domains"/>
    <property type="match status" value="1"/>
</dbReference>
<dbReference type="Pfam" id="PF00106">
    <property type="entry name" value="adh_short"/>
    <property type="match status" value="1"/>
</dbReference>
<proteinExistence type="inferred from homology"/>
<evidence type="ECO:0000256" key="3">
    <source>
        <dbReference type="SAM" id="Phobius"/>
    </source>
</evidence>
<keyword evidence="2" id="KW-0560">Oxidoreductase</keyword>
<feature type="transmembrane region" description="Helical" evidence="3">
    <location>
        <begin position="74"/>
        <end position="93"/>
    </location>
</feature>
<evidence type="ECO:0000256" key="1">
    <source>
        <dbReference type="ARBA" id="ARBA00006484"/>
    </source>
</evidence>
<protein>
    <submittedName>
        <fullName evidence="4">Uncharacterized protein</fullName>
    </submittedName>
</protein>
<name>A0A2B7XQI5_POLH7</name>